<dbReference type="Proteomes" id="UP000316801">
    <property type="component" value="Unassembled WGS sequence"/>
</dbReference>
<dbReference type="EMBL" id="VJMG01000008">
    <property type="protein sequence ID" value="TRL41893.1"/>
    <property type="molecule type" value="Genomic_DNA"/>
</dbReference>
<dbReference type="AlphaFoldDB" id="A0A549TGM5"/>
<protein>
    <submittedName>
        <fullName evidence="1">Uncharacterized protein</fullName>
    </submittedName>
</protein>
<comment type="caution">
    <text evidence="1">The sequence shown here is derived from an EMBL/GenBank/DDBJ whole genome shotgun (WGS) entry which is preliminary data.</text>
</comment>
<dbReference type="RefSeq" id="WP_142880899.1">
    <property type="nucleotide sequence ID" value="NZ_VJMG01000008.1"/>
</dbReference>
<evidence type="ECO:0000313" key="1">
    <source>
        <dbReference type="EMBL" id="TRL41893.1"/>
    </source>
</evidence>
<evidence type="ECO:0000313" key="2">
    <source>
        <dbReference type="Proteomes" id="UP000316801"/>
    </source>
</evidence>
<keyword evidence="2" id="KW-1185">Reference proteome</keyword>
<gene>
    <name evidence="1" type="ORF">FNA46_03210</name>
</gene>
<organism evidence="1 2">
    <name type="scientific">Rhizobium straminoryzae</name>
    <dbReference type="NCBI Taxonomy" id="1387186"/>
    <lineage>
        <taxon>Bacteria</taxon>
        <taxon>Pseudomonadati</taxon>
        <taxon>Pseudomonadota</taxon>
        <taxon>Alphaproteobacteria</taxon>
        <taxon>Hyphomicrobiales</taxon>
        <taxon>Rhizobiaceae</taxon>
        <taxon>Rhizobium/Agrobacterium group</taxon>
        <taxon>Rhizobium</taxon>
    </lineage>
</organism>
<reference evidence="1 2" key="1">
    <citation type="submission" date="2019-07" db="EMBL/GenBank/DDBJ databases">
        <title>Ln-dependent methylotrophs.</title>
        <authorList>
            <person name="Tani A."/>
        </authorList>
    </citation>
    <scope>NUCLEOTIDE SEQUENCE [LARGE SCALE GENOMIC DNA]</scope>
    <source>
        <strain evidence="1 2">SM12</strain>
    </source>
</reference>
<name>A0A549TGM5_9HYPH</name>
<proteinExistence type="predicted"/>
<sequence length="71" mass="7886">MGQRHAPAEEAELDICRRFQVEAAMLDMIAALRAKGLDQAEIALTLADAAEDYVLRLAQKSADSDDMLFYQ</sequence>
<accession>A0A549TGM5</accession>